<evidence type="ECO:0000313" key="2">
    <source>
        <dbReference type="EMBL" id="MBW3469356.1"/>
    </source>
</evidence>
<protein>
    <submittedName>
        <fullName evidence="2">Uncharacterized protein</fullName>
    </submittedName>
</protein>
<evidence type="ECO:0000256" key="1">
    <source>
        <dbReference type="SAM" id="Phobius"/>
    </source>
</evidence>
<keyword evidence="1" id="KW-0472">Membrane</keyword>
<feature type="transmembrane region" description="Helical" evidence="1">
    <location>
        <begin position="95"/>
        <end position="114"/>
    </location>
</feature>
<keyword evidence="3" id="KW-1185">Reference proteome</keyword>
<keyword evidence="1" id="KW-0812">Transmembrane</keyword>
<name>A0A951MHC1_9BACT</name>
<proteinExistence type="predicted"/>
<sequence length="156" mass="17710">MPFLPSQSEILVSSLPKEALLGRIQQVTRNVNFLDIEARKSNGFQFNGMVHADGFRVSLVIEKADSFLPLIKGEVEESPHGSILFLEYSLFPGSVFFLIFWTLVTVGLFFFFGLMAEKPLYALISLAIGFGNYLFAWSYFKKKTKASQKIFHELLQ</sequence>
<evidence type="ECO:0000313" key="3">
    <source>
        <dbReference type="Proteomes" id="UP000727490"/>
    </source>
</evidence>
<dbReference type="EMBL" id="RPHB01000007">
    <property type="protein sequence ID" value="MBW3469356.1"/>
    <property type="molecule type" value="Genomic_DNA"/>
</dbReference>
<gene>
    <name evidence="2" type="ORF">EGN73_16280</name>
</gene>
<dbReference type="Proteomes" id="UP000727490">
    <property type="component" value="Unassembled WGS sequence"/>
</dbReference>
<reference evidence="2 3" key="1">
    <citation type="journal article" date="2020" name="Syst. Appl. Microbiol.">
        <title>Arthrospiribacter ruber gen. nov., sp. nov., a novel bacterium isolated from Arthrospira cultures.</title>
        <authorList>
            <person name="Waleron M."/>
            <person name="Misztak A."/>
            <person name="Waleron M.M."/>
            <person name="Furmaniak M."/>
            <person name="Mrozik A."/>
            <person name="Waleron K."/>
        </authorList>
    </citation>
    <scope>NUCLEOTIDE SEQUENCE [LARGE SCALE GENOMIC DNA]</scope>
    <source>
        <strain evidence="2 3">DPMB0001</strain>
    </source>
</reference>
<dbReference type="AlphaFoldDB" id="A0A951MHC1"/>
<feature type="transmembrane region" description="Helical" evidence="1">
    <location>
        <begin position="120"/>
        <end position="140"/>
    </location>
</feature>
<comment type="caution">
    <text evidence="2">The sequence shown here is derived from an EMBL/GenBank/DDBJ whole genome shotgun (WGS) entry which is preliminary data.</text>
</comment>
<accession>A0A951MHC1</accession>
<dbReference type="RefSeq" id="WP_219292265.1">
    <property type="nucleotide sequence ID" value="NZ_RPHB01000007.1"/>
</dbReference>
<keyword evidence="1" id="KW-1133">Transmembrane helix</keyword>
<organism evidence="2 3">
    <name type="scientific">Arthrospiribacter ruber</name>
    <dbReference type="NCBI Taxonomy" id="2487934"/>
    <lineage>
        <taxon>Bacteria</taxon>
        <taxon>Pseudomonadati</taxon>
        <taxon>Bacteroidota</taxon>
        <taxon>Cytophagia</taxon>
        <taxon>Cytophagales</taxon>
        <taxon>Cyclobacteriaceae</taxon>
        <taxon>Arthrospiribacter</taxon>
    </lineage>
</organism>